<reference evidence="3 4" key="2">
    <citation type="journal article" date="2012" name="Open Biol.">
        <title>Characteristics of nucleosomes and linker DNA regions on the genome of the basidiomycete Mixia osmundae revealed by mono- and dinucleosome mapping.</title>
        <authorList>
            <person name="Nishida H."/>
            <person name="Kondo S."/>
            <person name="Matsumoto T."/>
            <person name="Suzuki Y."/>
            <person name="Yoshikawa H."/>
            <person name="Taylor T.D."/>
            <person name="Sugiyama J."/>
        </authorList>
    </citation>
    <scope>NUCLEOTIDE SEQUENCE [LARGE SCALE GENOMIC DNA]</scope>
    <source>
        <strain evidence="4">CBS 9802 / IAM 14324 / JCM 22182 / KY 12970</strain>
    </source>
</reference>
<feature type="compositionally biased region" description="Polar residues" evidence="1">
    <location>
        <begin position="129"/>
        <end position="145"/>
    </location>
</feature>
<dbReference type="RefSeq" id="XP_014567734.1">
    <property type="nucleotide sequence ID" value="XM_014712248.1"/>
</dbReference>
<gene>
    <name evidence="3" type="primary">Mo04062</name>
    <name evidence="3" type="ORF">E5Q_04062</name>
</gene>
<protein>
    <submittedName>
        <fullName evidence="3">Uncharacterized protein</fullName>
    </submittedName>
</protein>
<organism evidence="3 4">
    <name type="scientific">Mixia osmundae (strain CBS 9802 / IAM 14324 / JCM 22182 / KY 12970)</name>
    <dbReference type="NCBI Taxonomy" id="764103"/>
    <lineage>
        <taxon>Eukaryota</taxon>
        <taxon>Fungi</taxon>
        <taxon>Dikarya</taxon>
        <taxon>Basidiomycota</taxon>
        <taxon>Pucciniomycotina</taxon>
        <taxon>Mixiomycetes</taxon>
        <taxon>Mixiales</taxon>
        <taxon>Mixiaceae</taxon>
        <taxon>Mixia</taxon>
    </lineage>
</organism>
<keyword evidence="2" id="KW-0812">Transmembrane</keyword>
<dbReference type="EMBL" id="BABT02000119">
    <property type="protein sequence ID" value="GAA97384.1"/>
    <property type="molecule type" value="Genomic_DNA"/>
</dbReference>
<dbReference type="InParanoid" id="G7E3H4"/>
<evidence type="ECO:0000313" key="4">
    <source>
        <dbReference type="Proteomes" id="UP000009131"/>
    </source>
</evidence>
<dbReference type="AlphaFoldDB" id="G7E3H4"/>
<comment type="caution">
    <text evidence="3">The sequence shown here is derived from an EMBL/GenBank/DDBJ whole genome shotgun (WGS) entry which is preliminary data.</text>
</comment>
<feature type="transmembrane region" description="Helical" evidence="2">
    <location>
        <begin position="27"/>
        <end position="54"/>
    </location>
</feature>
<dbReference type="HOGENOM" id="CLU_1366552_0_0_1"/>
<evidence type="ECO:0000256" key="1">
    <source>
        <dbReference type="SAM" id="MobiDB-lite"/>
    </source>
</evidence>
<evidence type="ECO:0000256" key="2">
    <source>
        <dbReference type="SAM" id="Phobius"/>
    </source>
</evidence>
<reference evidence="3 4" key="1">
    <citation type="journal article" date="2011" name="J. Gen. Appl. Microbiol.">
        <title>Draft genome sequencing of the enigmatic basidiomycete Mixia osmundae.</title>
        <authorList>
            <person name="Nishida H."/>
            <person name="Nagatsuka Y."/>
            <person name="Sugiyama J."/>
        </authorList>
    </citation>
    <scope>NUCLEOTIDE SEQUENCE [LARGE SCALE GENOMIC DNA]</scope>
    <source>
        <strain evidence="4">CBS 9802 / IAM 14324 / JCM 22182 / KY 12970</strain>
    </source>
</reference>
<name>G7E3H4_MIXOS</name>
<accession>G7E3H4</accession>
<feature type="region of interest" description="Disordered" evidence="1">
    <location>
        <begin position="85"/>
        <end position="104"/>
    </location>
</feature>
<sequence length="200" mass="21321">MSAVLQHVLHPFDLPPALALLPPLFRVLAWASVLPILILAAVDLLGYVAFRIVYQPVGMPRTMFYKAPGGRTSRGKGAQVAVPVPVSADATGRETSGLKKRQSVKKAAPVPLIVASSDSDGNEDPHAALSTSPTDESDSGLSPISTAPRRERQLSMGPNRARAGSIGFDGPMLGFDPLRSPSPELRQLPDEEDDKQFHPS</sequence>
<keyword evidence="4" id="KW-1185">Reference proteome</keyword>
<dbReference type="OrthoDB" id="2528865at2759"/>
<evidence type="ECO:0000313" key="3">
    <source>
        <dbReference type="EMBL" id="GAA97384.1"/>
    </source>
</evidence>
<feature type="region of interest" description="Disordered" evidence="1">
    <location>
        <begin position="115"/>
        <end position="200"/>
    </location>
</feature>
<keyword evidence="2" id="KW-0472">Membrane</keyword>
<keyword evidence="2" id="KW-1133">Transmembrane helix</keyword>
<dbReference type="Proteomes" id="UP000009131">
    <property type="component" value="Unassembled WGS sequence"/>
</dbReference>
<proteinExistence type="predicted"/>